<accession>A0A9N9SI48</accession>
<dbReference type="PANTHER" id="PTHR11011:SF24">
    <property type="entry name" value="FATTY ACYL-COA REDUCTASE"/>
    <property type="match status" value="1"/>
</dbReference>
<dbReference type="EMBL" id="OU896714">
    <property type="protein sequence ID" value="CAG9824224.1"/>
    <property type="molecule type" value="Genomic_DNA"/>
</dbReference>
<dbReference type="InterPro" id="IPR033640">
    <property type="entry name" value="FAR_C"/>
</dbReference>
<sequence length="509" mass="58323">MKVTEYFVGKNVFVTGGTGFLGKVLIEKLLRSCDGIDKIYVLMRPKRGKSIEERLEHITTFPLFDKIRQKDPGLFTKLVPINGDITELKLGMSEEDRQLIIDKVHIVYHTAASVKFDDPLKYALIVNVRGTRELVQLASELKNLSVLVHVSTAYCNCDKPVVEEILYPAPVGWQDAIRMTEEIDDAFIKTFSEKYISPLPNTYTFAKALAEHVVTDMCKGKLPAVIVRPSVVVSTIEEPMSGWIDNFNGPVGLLVAGGKGILRTVLGDVETCQDYIPVDIVVNIMIVATKTKGSNGNTEDVEVYNASKENKNPVSMGELIEMGAQLIWDSPFSEILWYPRFKMTKCWYNYYIQVILFHMLPAFFIDLLLRIIGRQPMLFSTQRKVYIANVVVEPFLTNSWTFKHTKTMQILDEIEEDEKTKFGVTKRFYDMGGTTFEYFRDSKICAATFILKEEFDFTRTTSLRNLKRLWIIDVVVKTIFLSILMWFVFVKLDILRVLYLSFENYIINL</sequence>
<evidence type="ECO:0000259" key="11">
    <source>
        <dbReference type="Pfam" id="PF03015"/>
    </source>
</evidence>
<evidence type="ECO:0000256" key="9">
    <source>
        <dbReference type="ARBA" id="ARBA00052530"/>
    </source>
</evidence>
<dbReference type="Gene3D" id="3.40.50.720">
    <property type="entry name" value="NAD(P)-binding Rossmann-like Domain"/>
    <property type="match status" value="1"/>
</dbReference>
<keyword evidence="3 10" id="KW-0444">Lipid biosynthesis</keyword>
<name>A0A9N9SI48_PHACE</name>
<evidence type="ECO:0000256" key="8">
    <source>
        <dbReference type="ARBA" id="ARBA00023136"/>
    </source>
</evidence>
<dbReference type="GO" id="GO:0080019">
    <property type="term" value="F:alcohol-forming very long-chain fatty acyl-CoA reductase activity"/>
    <property type="evidence" value="ECO:0007669"/>
    <property type="project" value="InterPro"/>
</dbReference>
<reference evidence="13" key="1">
    <citation type="submission" date="2022-01" db="EMBL/GenBank/DDBJ databases">
        <authorList>
            <person name="King R."/>
        </authorList>
    </citation>
    <scope>NUCLEOTIDE SEQUENCE</scope>
</reference>
<evidence type="ECO:0000256" key="1">
    <source>
        <dbReference type="ARBA" id="ARBA00004141"/>
    </source>
</evidence>
<evidence type="ECO:0000256" key="10">
    <source>
        <dbReference type="RuleBase" id="RU363097"/>
    </source>
</evidence>
<evidence type="ECO:0000256" key="4">
    <source>
        <dbReference type="ARBA" id="ARBA00022692"/>
    </source>
</evidence>
<dbReference type="SUPFAM" id="SSF51735">
    <property type="entry name" value="NAD(P)-binding Rossmann-fold domains"/>
    <property type="match status" value="1"/>
</dbReference>
<dbReference type="GO" id="GO:0016020">
    <property type="term" value="C:membrane"/>
    <property type="evidence" value="ECO:0007669"/>
    <property type="project" value="UniProtKB-SubCell"/>
</dbReference>
<feature type="domain" description="Fatty acyl-CoA reductase C-terminal" evidence="11">
    <location>
        <begin position="357"/>
        <end position="453"/>
    </location>
</feature>
<comment type="catalytic activity">
    <reaction evidence="9 10">
        <text>a long-chain fatty acyl-CoA + 2 NADPH + 2 H(+) = a long-chain primary fatty alcohol + 2 NADP(+) + CoA</text>
        <dbReference type="Rhea" id="RHEA:52716"/>
        <dbReference type="ChEBI" id="CHEBI:15378"/>
        <dbReference type="ChEBI" id="CHEBI:57287"/>
        <dbReference type="ChEBI" id="CHEBI:57783"/>
        <dbReference type="ChEBI" id="CHEBI:58349"/>
        <dbReference type="ChEBI" id="CHEBI:77396"/>
        <dbReference type="ChEBI" id="CHEBI:83139"/>
        <dbReference type="EC" id="1.2.1.84"/>
    </reaction>
</comment>
<dbReference type="PANTHER" id="PTHR11011">
    <property type="entry name" value="MALE STERILITY PROTEIN 2-RELATED"/>
    <property type="match status" value="1"/>
</dbReference>
<dbReference type="Pfam" id="PF03015">
    <property type="entry name" value="Sterile"/>
    <property type="match status" value="1"/>
</dbReference>
<keyword evidence="14" id="KW-1185">Reference proteome</keyword>
<dbReference type="CDD" id="cd05236">
    <property type="entry name" value="FAR-N_SDR_e"/>
    <property type="match status" value="1"/>
</dbReference>
<feature type="transmembrane region" description="Helical" evidence="10">
    <location>
        <begin position="350"/>
        <end position="369"/>
    </location>
</feature>
<evidence type="ECO:0000256" key="3">
    <source>
        <dbReference type="ARBA" id="ARBA00022516"/>
    </source>
</evidence>
<evidence type="ECO:0000256" key="2">
    <source>
        <dbReference type="ARBA" id="ARBA00005928"/>
    </source>
</evidence>
<dbReference type="OrthoDB" id="429813at2759"/>
<comment type="function">
    <text evidence="10">Catalyzes the reduction of fatty acyl-CoA to fatty alcohols.</text>
</comment>
<evidence type="ECO:0000256" key="6">
    <source>
        <dbReference type="ARBA" id="ARBA00022989"/>
    </source>
</evidence>
<keyword evidence="8 10" id="KW-0472">Membrane</keyword>
<feature type="transmembrane region" description="Helical" evidence="10">
    <location>
        <begin position="469"/>
        <end position="489"/>
    </location>
</feature>
<dbReference type="CDD" id="cd09071">
    <property type="entry name" value="FAR_C"/>
    <property type="match status" value="1"/>
</dbReference>
<feature type="domain" description="Thioester reductase (TE)" evidence="12">
    <location>
        <begin position="14"/>
        <end position="285"/>
    </location>
</feature>
<keyword evidence="5 10" id="KW-0521">NADP</keyword>
<dbReference type="GO" id="GO:0005777">
    <property type="term" value="C:peroxisome"/>
    <property type="evidence" value="ECO:0007669"/>
    <property type="project" value="TreeGrafter"/>
</dbReference>
<keyword evidence="4 10" id="KW-0812">Transmembrane</keyword>
<keyword evidence="7 10" id="KW-0443">Lipid metabolism</keyword>
<dbReference type="GO" id="GO:0102965">
    <property type="term" value="F:alcohol-forming long-chain fatty acyl-CoA reductase activity"/>
    <property type="evidence" value="ECO:0007669"/>
    <property type="project" value="UniProtKB-EC"/>
</dbReference>
<organism evidence="13 14">
    <name type="scientific">Phaedon cochleariae</name>
    <name type="common">Mustard beetle</name>
    <dbReference type="NCBI Taxonomy" id="80249"/>
    <lineage>
        <taxon>Eukaryota</taxon>
        <taxon>Metazoa</taxon>
        <taxon>Ecdysozoa</taxon>
        <taxon>Arthropoda</taxon>
        <taxon>Hexapoda</taxon>
        <taxon>Insecta</taxon>
        <taxon>Pterygota</taxon>
        <taxon>Neoptera</taxon>
        <taxon>Endopterygota</taxon>
        <taxon>Coleoptera</taxon>
        <taxon>Polyphaga</taxon>
        <taxon>Cucujiformia</taxon>
        <taxon>Chrysomeloidea</taxon>
        <taxon>Chrysomelidae</taxon>
        <taxon>Chrysomelinae</taxon>
        <taxon>Chrysomelini</taxon>
        <taxon>Phaedon</taxon>
    </lineage>
</organism>
<evidence type="ECO:0000256" key="7">
    <source>
        <dbReference type="ARBA" id="ARBA00023098"/>
    </source>
</evidence>
<dbReference type="Proteomes" id="UP001153737">
    <property type="component" value="Chromosome 8"/>
</dbReference>
<keyword evidence="10" id="KW-0560">Oxidoreductase</keyword>
<proteinExistence type="inferred from homology"/>
<dbReference type="InterPro" id="IPR036291">
    <property type="entry name" value="NAD(P)-bd_dom_sf"/>
</dbReference>
<protein>
    <recommendedName>
        <fullName evidence="10">Fatty acyl-CoA reductase</fullName>
        <ecNumber evidence="10">1.2.1.84</ecNumber>
    </recommendedName>
</protein>
<keyword evidence="6 10" id="KW-1133">Transmembrane helix</keyword>
<reference evidence="13" key="2">
    <citation type="submission" date="2022-10" db="EMBL/GenBank/DDBJ databases">
        <authorList>
            <consortium name="ENA_rothamsted_submissions"/>
            <consortium name="culmorum"/>
            <person name="King R."/>
        </authorList>
    </citation>
    <scope>NUCLEOTIDE SEQUENCE</scope>
</reference>
<dbReference type="AlphaFoldDB" id="A0A9N9SI48"/>
<comment type="similarity">
    <text evidence="2 10">Belongs to the fatty acyl-CoA reductase family.</text>
</comment>
<evidence type="ECO:0000313" key="13">
    <source>
        <dbReference type="EMBL" id="CAG9824224.1"/>
    </source>
</evidence>
<dbReference type="EC" id="1.2.1.84" evidence="10"/>
<evidence type="ECO:0000259" key="12">
    <source>
        <dbReference type="Pfam" id="PF07993"/>
    </source>
</evidence>
<gene>
    <name evidence="13" type="ORF">PHAECO_LOCUS12062</name>
</gene>
<dbReference type="InterPro" id="IPR026055">
    <property type="entry name" value="FAR"/>
</dbReference>
<dbReference type="GO" id="GO:0035336">
    <property type="term" value="P:long-chain fatty-acyl-CoA metabolic process"/>
    <property type="evidence" value="ECO:0007669"/>
    <property type="project" value="TreeGrafter"/>
</dbReference>
<evidence type="ECO:0000256" key="5">
    <source>
        <dbReference type="ARBA" id="ARBA00022857"/>
    </source>
</evidence>
<evidence type="ECO:0000313" key="14">
    <source>
        <dbReference type="Proteomes" id="UP001153737"/>
    </source>
</evidence>
<dbReference type="InterPro" id="IPR013120">
    <property type="entry name" value="FAR_NAD-bd"/>
</dbReference>
<dbReference type="Pfam" id="PF07993">
    <property type="entry name" value="NAD_binding_4"/>
    <property type="match status" value="1"/>
</dbReference>
<dbReference type="FunFam" id="3.40.50.720:FF:000143">
    <property type="entry name" value="Fatty acyl-CoA reductase"/>
    <property type="match status" value="1"/>
</dbReference>
<comment type="subcellular location">
    <subcellularLocation>
        <location evidence="1">Membrane</location>
        <topology evidence="1">Multi-pass membrane protein</topology>
    </subcellularLocation>
</comment>